<gene>
    <name evidence="2" type="ORF">EA686_10970</name>
</gene>
<evidence type="ECO:0000313" key="3">
    <source>
        <dbReference type="Proteomes" id="UP000280073"/>
    </source>
</evidence>
<evidence type="ECO:0000313" key="2">
    <source>
        <dbReference type="EMBL" id="RSR56980.1"/>
    </source>
</evidence>
<keyword evidence="1" id="KW-0812">Transmembrane</keyword>
<keyword evidence="1" id="KW-1133">Transmembrane helix</keyword>
<dbReference type="Proteomes" id="UP000280073">
    <property type="component" value="Unassembled WGS sequence"/>
</dbReference>
<comment type="caution">
    <text evidence="2">The sequence shown here is derived from an EMBL/GenBank/DDBJ whole genome shotgun (WGS) entry which is preliminary data.</text>
</comment>
<organism evidence="2 3">
    <name type="scientific">Acinetobacter baumannii</name>
    <dbReference type="NCBI Taxonomy" id="470"/>
    <lineage>
        <taxon>Bacteria</taxon>
        <taxon>Pseudomonadati</taxon>
        <taxon>Pseudomonadota</taxon>
        <taxon>Gammaproteobacteria</taxon>
        <taxon>Moraxellales</taxon>
        <taxon>Moraxellaceae</taxon>
        <taxon>Acinetobacter</taxon>
        <taxon>Acinetobacter calcoaceticus/baumannii complex</taxon>
    </lineage>
</organism>
<dbReference type="AlphaFoldDB" id="A0A429MQJ3"/>
<dbReference type="EMBL" id="RFDI01000522">
    <property type="protein sequence ID" value="RSR56980.1"/>
    <property type="molecule type" value="Genomic_DNA"/>
</dbReference>
<feature type="transmembrane region" description="Helical" evidence="1">
    <location>
        <begin position="35"/>
        <end position="53"/>
    </location>
</feature>
<protein>
    <submittedName>
        <fullName evidence="2">DUF475 domain-containing protein</fullName>
    </submittedName>
</protein>
<feature type="non-terminal residue" evidence="2">
    <location>
        <position position="76"/>
    </location>
</feature>
<sequence length="76" mass="8561">MKHFRFSIFFTVVCLALSAYWGFTHGPEAGVSTMLKALTITAILAVMEVSLSFDNAVVNASVLRNWDPFWKMIFLT</sequence>
<feature type="transmembrane region" description="Helical" evidence="1">
    <location>
        <begin position="6"/>
        <end position="23"/>
    </location>
</feature>
<accession>A0A429MQJ3</accession>
<keyword evidence="1" id="KW-0472">Membrane</keyword>
<proteinExistence type="predicted"/>
<evidence type="ECO:0000256" key="1">
    <source>
        <dbReference type="SAM" id="Phobius"/>
    </source>
</evidence>
<name>A0A429MQJ3_ACIBA</name>
<reference evidence="2 3" key="1">
    <citation type="submission" date="2018-10" db="EMBL/GenBank/DDBJ databases">
        <title>GWAS and RNA-Seq identify cryptic mechanisms of antimicrobial resistance in Acinetobacter baumannii.</title>
        <authorList>
            <person name="Sahl J.W."/>
        </authorList>
    </citation>
    <scope>NUCLEOTIDE SEQUENCE [LARGE SCALE GENOMIC DNA]</scope>
    <source>
        <strain evidence="2 3">TG28175</strain>
    </source>
</reference>